<dbReference type="NCBIfam" id="TIGR03187">
    <property type="entry name" value="DGQHR"/>
    <property type="match status" value="1"/>
</dbReference>
<keyword evidence="2" id="KW-1185">Reference proteome</keyword>
<gene>
    <name evidence="1" type="ORF">SAMN05216272_1045</name>
</gene>
<dbReference type="RefSeq" id="WP_090262893.1">
    <property type="nucleotide sequence ID" value="NZ_FNDS01000004.1"/>
</dbReference>
<dbReference type="OrthoDB" id="3524978at2"/>
<name>A0A1G8G4G4_9PSED</name>
<accession>A0A1G8G4G4</accession>
<reference evidence="2" key="1">
    <citation type="submission" date="2016-10" db="EMBL/GenBank/DDBJ databases">
        <authorList>
            <person name="Varghese N."/>
            <person name="Submissions S."/>
        </authorList>
    </citation>
    <scope>NUCLEOTIDE SEQUENCE [LARGE SCALE GENOMIC DNA]</scope>
    <source>
        <strain evidence="2">CCM 7469</strain>
    </source>
</reference>
<evidence type="ECO:0000313" key="1">
    <source>
        <dbReference type="EMBL" id="SDH89328.1"/>
    </source>
</evidence>
<dbReference type="NCBIfam" id="TIGR03233">
    <property type="entry name" value="DNA_S_dndB"/>
    <property type="match status" value="1"/>
</dbReference>
<organism evidence="1 2">
    <name type="scientific">Pseudomonas panipatensis</name>
    <dbReference type="NCBI Taxonomy" id="428992"/>
    <lineage>
        <taxon>Bacteria</taxon>
        <taxon>Pseudomonadati</taxon>
        <taxon>Pseudomonadota</taxon>
        <taxon>Gammaproteobacteria</taxon>
        <taxon>Pseudomonadales</taxon>
        <taxon>Pseudomonadaceae</taxon>
        <taxon>Pseudomonas</taxon>
    </lineage>
</organism>
<sequence length="363" mass="41084">MSHLDADYCYAFPAVRGIQAGRPFYIATCPMRIIPKIFSFDETEVPPELRAQRTLNKTRIPEMVRYLLDNPDDYVFSALTASIAVDIAFDEHPQSHNLGTLRVPMDAQILINDGQHRRKAIEEALQERPELGQDNIPVLFFVDEGLKRSQQMFADLNKHAIKPSPSLATLYDHRDPASELARHLAKTSEPFIGLTEMESSSISVLSSKLFTLSSIKQATRALLGKGAKDGFDDEDTQISEMYWQTVYKHMPDWQMAMQKNIAPAQLRQDYVHAHAVGLHAIGLLGRSLIKERPDTWKEEIAKLRAIDWRKTNPEWLRRTMSHGKLSKATSAIRLTCNALKIALGLPLTPEERALEAEQTLTNE</sequence>
<dbReference type="AlphaFoldDB" id="A0A1G8G4G4"/>
<protein>
    <submittedName>
        <fullName evidence="1">DNA sulfur modification protein DndB</fullName>
    </submittedName>
</protein>
<evidence type="ECO:0000313" key="2">
    <source>
        <dbReference type="Proteomes" id="UP000199636"/>
    </source>
</evidence>
<dbReference type="Proteomes" id="UP000199636">
    <property type="component" value="Unassembled WGS sequence"/>
</dbReference>
<dbReference type="Pfam" id="PF14072">
    <property type="entry name" value="DndB"/>
    <property type="match status" value="1"/>
</dbReference>
<dbReference type="InterPro" id="IPR017601">
    <property type="entry name" value="DGQHR-contain_dom"/>
</dbReference>
<dbReference type="CDD" id="cd16412">
    <property type="entry name" value="dndB"/>
    <property type="match status" value="1"/>
</dbReference>
<proteinExistence type="predicted"/>
<dbReference type="EMBL" id="FNDS01000004">
    <property type="protein sequence ID" value="SDH89328.1"/>
    <property type="molecule type" value="Genomic_DNA"/>
</dbReference>
<dbReference type="STRING" id="428992.SAMN05216272_1045"/>
<dbReference type="InterPro" id="IPR017642">
    <property type="entry name" value="DNA_S_mod_DndB"/>
</dbReference>